<dbReference type="GO" id="GO:0090266">
    <property type="term" value="P:regulation of mitotic cell cycle spindle assembly checkpoint"/>
    <property type="evidence" value="ECO:0007669"/>
    <property type="project" value="InterPro"/>
</dbReference>
<dbReference type="PANTHER" id="PTHR22526:SF2">
    <property type="entry name" value="ANAPHASE PROMOTING COMPLEX C SUBUNIT 15, PSEUDOGENE-RELATED"/>
    <property type="match status" value="1"/>
</dbReference>
<dbReference type="GO" id="GO:0005680">
    <property type="term" value="C:anaphase-promoting complex"/>
    <property type="evidence" value="ECO:0007669"/>
    <property type="project" value="InterPro"/>
</dbReference>
<dbReference type="Pfam" id="PF15243">
    <property type="entry name" value="ANAPC15"/>
    <property type="match status" value="1"/>
</dbReference>
<comment type="similarity">
    <text evidence="2">Belongs to the APC15 family.</text>
</comment>
<dbReference type="InParanoid" id="A0A6P8HBF7"/>
<evidence type="ECO:0000256" key="1">
    <source>
        <dbReference type="ARBA" id="ARBA00004906"/>
    </source>
</evidence>
<keyword evidence="7" id="KW-1185">Reference proteome</keyword>
<evidence type="ECO:0000313" key="7">
    <source>
        <dbReference type="Proteomes" id="UP000515163"/>
    </source>
</evidence>
<dbReference type="Proteomes" id="UP000515163">
    <property type="component" value="Unplaced"/>
</dbReference>
<evidence type="ECO:0000256" key="4">
    <source>
        <dbReference type="ARBA" id="ARBA00022776"/>
    </source>
</evidence>
<evidence type="ECO:0000256" key="5">
    <source>
        <dbReference type="ARBA" id="ARBA00023306"/>
    </source>
</evidence>
<dbReference type="PANTHER" id="PTHR22526">
    <property type="entry name" value="ANAPHASE PROMOTING COMPLEX C SUBUNIT 15, PSEUDOGENE-RELATED"/>
    <property type="match status" value="1"/>
</dbReference>
<evidence type="ECO:0000256" key="2">
    <source>
        <dbReference type="ARBA" id="ARBA00009618"/>
    </source>
</evidence>
<dbReference type="InterPro" id="IPR026182">
    <property type="entry name" value="ANAPC15"/>
</dbReference>
<dbReference type="RefSeq" id="XP_031550017.1">
    <property type="nucleotide sequence ID" value="XM_031694157.1"/>
</dbReference>
<keyword evidence="3" id="KW-0132">Cell division</keyword>
<dbReference type="OrthoDB" id="6362917at2759"/>
<proteinExistence type="inferred from homology"/>
<keyword evidence="5" id="KW-0131">Cell cycle</keyword>
<reference evidence="8" key="1">
    <citation type="submission" date="2025-08" db="UniProtKB">
        <authorList>
            <consortium name="RefSeq"/>
        </authorList>
    </citation>
    <scope>IDENTIFICATION</scope>
    <source>
        <tissue evidence="8">Tentacle</tissue>
    </source>
</reference>
<feature type="compositionally biased region" description="Acidic residues" evidence="6">
    <location>
        <begin position="61"/>
        <end position="105"/>
    </location>
</feature>
<keyword evidence="4" id="KW-0498">Mitosis</keyword>
<protein>
    <submittedName>
        <fullName evidence="8">Anaphase-promoting complex subunit 15-like</fullName>
    </submittedName>
</protein>
<dbReference type="GO" id="GO:0051301">
    <property type="term" value="P:cell division"/>
    <property type="evidence" value="ECO:0007669"/>
    <property type="project" value="UniProtKB-KW"/>
</dbReference>
<comment type="pathway">
    <text evidence="1">Protein modification; protein ubiquitination.</text>
</comment>
<organism evidence="7 8">
    <name type="scientific">Actinia tenebrosa</name>
    <name type="common">Australian red waratah sea anemone</name>
    <dbReference type="NCBI Taxonomy" id="6105"/>
    <lineage>
        <taxon>Eukaryota</taxon>
        <taxon>Metazoa</taxon>
        <taxon>Cnidaria</taxon>
        <taxon>Anthozoa</taxon>
        <taxon>Hexacorallia</taxon>
        <taxon>Actiniaria</taxon>
        <taxon>Actiniidae</taxon>
        <taxon>Actinia</taxon>
    </lineage>
</organism>
<evidence type="ECO:0000256" key="3">
    <source>
        <dbReference type="ARBA" id="ARBA00022618"/>
    </source>
</evidence>
<evidence type="ECO:0000256" key="6">
    <source>
        <dbReference type="SAM" id="MobiDB-lite"/>
    </source>
</evidence>
<sequence length="111" mass="12721">MAVFPSLLPRLTDDLWFSVDKRLDDDAILAKEEEEYISHLHSIVEKGNDIVPLGKSKESNEGQEDEEEEEEEMEDEDSAEELEDTDDYDDSPSPDAESVEEEVEMMDSSFM</sequence>
<dbReference type="GeneID" id="116287480"/>
<dbReference type="AlphaFoldDB" id="A0A6P8HBF7"/>
<evidence type="ECO:0000313" key="8">
    <source>
        <dbReference type="RefSeq" id="XP_031550017.1"/>
    </source>
</evidence>
<accession>A0A6P8HBF7</accession>
<feature type="region of interest" description="Disordered" evidence="6">
    <location>
        <begin position="48"/>
        <end position="111"/>
    </location>
</feature>
<name>A0A6P8HBF7_ACTTE</name>
<gene>
    <name evidence="8" type="primary">LOC116287480</name>
</gene>
<dbReference type="KEGG" id="aten:116287480"/>